<evidence type="ECO:0000256" key="11">
    <source>
        <dbReference type="ARBA" id="ARBA00047836"/>
    </source>
</evidence>
<dbReference type="PRINTS" id="PR00146">
    <property type="entry name" value="DHPICSNTHASE"/>
</dbReference>
<keyword evidence="17" id="KW-1185">Reference proteome</keyword>
<dbReference type="Gene3D" id="3.20.20.70">
    <property type="entry name" value="Aldolase class I"/>
    <property type="match status" value="1"/>
</dbReference>
<feature type="binding site" evidence="12 15">
    <location>
        <position position="44"/>
    </location>
    <ligand>
        <name>pyruvate</name>
        <dbReference type="ChEBI" id="CHEBI:15361"/>
    </ligand>
</feature>
<dbReference type="Proteomes" id="UP000663722">
    <property type="component" value="Chromosome"/>
</dbReference>
<feature type="site" description="Part of a proton relay during catalysis" evidence="12">
    <location>
        <position position="106"/>
    </location>
</feature>
<dbReference type="PIRSF" id="PIRSF001365">
    <property type="entry name" value="DHDPS"/>
    <property type="match status" value="1"/>
</dbReference>
<feature type="active site" description="Schiff-base intermediate with substrate" evidence="12 14">
    <location>
        <position position="163"/>
    </location>
</feature>
<evidence type="ECO:0000256" key="14">
    <source>
        <dbReference type="PIRSR" id="PIRSR001365-1"/>
    </source>
</evidence>
<keyword evidence="6 12" id="KW-0028">Amino-acid biosynthesis</keyword>
<dbReference type="PANTHER" id="PTHR12128:SF66">
    <property type="entry name" value="4-HYDROXY-2-OXOGLUTARATE ALDOLASE, MITOCHONDRIAL"/>
    <property type="match status" value="1"/>
</dbReference>
<keyword evidence="8 12" id="KW-0457">Lysine biosynthesis</keyword>
<dbReference type="InterPro" id="IPR020624">
    <property type="entry name" value="Schiff_base-form_aldolases_CS"/>
</dbReference>
<dbReference type="HAMAP" id="MF_00418">
    <property type="entry name" value="DapA"/>
    <property type="match status" value="1"/>
</dbReference>
<dbReference type="NCBIfam" id="TIGR00674">
    <property type="entry name" value="dapA"/>
    <property type="match status" value="1"/>
</dbReference>
<sequence>MLTGSYTALITPFTEDTVDHEGLEKLVDFQMKNGISGILAVGTTGESPTLTWNEHNLVIETVAQKTKNKCTCIAGTGSNNTKESLEATKHAADIGVDAVLLVEPYYNGPSSLEIRKEYIAPVAAAFPDVQIIPYIIPGRTGTQLFPEDLGLLSNAFKNINAVKEATGNIENMRRTRECCGPDFTILSGDDGMTYKMMTDSEVKAGGLISVASNIAPRAVSEMIRLLEQGNFSEAQHLASALQPLSELVTVTTTEKTPYGNVVCRARNPLAAKTLMSILGMPSGRCRQPIGKMTLKGLEKVLAAGRKVQAETPEIFKPLADFFNVDIDERLNTPSNWESLAYEDY</sequence>
<dbReference type="CDD" id="cd00950">
    <property type="entry name" value="DHDPS"/>
    <property type="match status" value="1"/>
</dbReference>
<gene>
    <name evidence="12 16" type="primary">dapA</name>
    <name evidence="16" type="ORF">dnm_055420</name>
</gene>
<dbReference type="PROSITE" id="PS00665">
    <property type="entry name" value="DHDPS_1"/>
    <property type="match status" value="1"/>
</dbReference>
<keyword evidence="10 12" id="KW-0704">Schiff base</keyword>
<protein>
    <recommendedName>
        <fullName evidence="4 12">4-hydroxy-tetrahydrodipicolinate synthase</fullName>
        <shortName evidence="12">HTPA synthase</shortName>
        <ecNumber evidence="4 12">4.3.3.7</ecNumber>
    </recommendedName>
</protein>
<evidence type="ECO:0000256" key="13">
    <source>
        <dbReference type="PIRNR" id="PIRNR001365"/>
    </source>
</evidence>
<dbReference type="GO" id="GO:0008840">
    <property type="term" value="F:4-hydroxy-tetrahydrodipicolinate synthase activity"/>
    <property type="evidence" value="ECO:0007669"/>
    <property type="project" value="UniProtKB-UniRule"/>
</dbReference>
<keyword evidence="9 12" id="KW-0456">Lyase</keyword>
<dbReference type="KEGG" id="dmm:dnm_055420"/>
<dbReference type="AlphaFoldDB" id="A0A975GPY3"/>
<dbReference type="SUPFAM" id="SSF51569">
    <property type="entry name" value="Aldolase"/>
    <property type="match status" value="1"/>
</dbReference>
<comment type="pathway">
    <text evidence="2 12">Amino-acid biosynthesis; L-lysine biosynthesis via DAP pathway; (S)-tetrahydrodipicolinate from L-aspartate: step 3/4.</text>
</comment>
<feature type="binding site" evidence="12 15">
    <location>
        <position position="208"/>
    </location>
    <ligand>
        <name>pyruvate</name>
        <dbReference type="ChEBI" id="CHEBI:15361"/>
    </ligand>
</feature>
<dbReference type="EMBL" id="CP061800">
    <property type="protein sequence ID" value="QTA89486.1"/>
    <property type="molecule type" value="Genomic_DNA"/>
</dbReference>
<comment type="catalytic activity">
    <reaction evidence="11 12">
        <text>L-aspartate 4-semialdehyde + pyruvate = (2S,4S)-4-hydroxy-2,3,4,5-tetrahydrodipicolinate + H2O + H(+)</text>
        <dbReference type="Rhea" id="RHEA:34171"/>
        <dbReference type="ChEBI" id="CHEBI:15361"/>
        <dbReference type="ChEBI" id="CHEBI:15377"/>
        <dbReference type="ChEBI" id="CHEBI:15378"/>
        <dbReference type="ChEBI" id="CHEBI:67139"/>
        <dbReference type="ChEBI" id="CHEBI:537519"/>
        <dbReference type="EC" id="4.3.3.7"/>
    </reaction>
</comment>
<dbReference type="Pfam" id="PF00701">
    <property type="entry name" value="DHDPS"/>
    <property type="match status" value="1"/>
</dbReference>
<evidence type="ECO:0000256" key="10">
    <source>
        <dbReference type="ARBA" id="ARBA00023270"/>
    </source>
</evidence>
<evidence type="ECO:0000256" key="6">
    <source>
        <dbReference type="ARBA" id="ARBA00022605"/>
    </source>
</evidence>
<reference evidence="16" key="1">
    <citation type="journal article" date="2021" name="Microb. Physiol.">
        <title>Proteogenomic Insights into the Physiology of Marine, Sulfate-Reducing, Filamentous Desulfonema limicola and Desulfonema magnum.</title>
        <authorList>
            <person name="Schnaars V."/>
            <person name="Wohlbrand L."/>
            <person name="Scheve S."/>
            <person name="Hinrichs C."/>
            <person name="Reinhardt R."/>
            <person name="Rabus R."/>
        </authorList>
    </citation>
    <scope>NUCLEOTIDE SEQUENCE</scope>
    <source>
        <strain evidence="16">4be13</strain>
    </source>
</reference>
<comment type="function">
    <text evidence="1 12">Catalyzes the condensation of (S)-aspartate-beta-semialdehyde [(S)-ASA] and pyruvate to 4-hydroxy-tetrahydrodipicolinate (HTPA).</text>
</comment>
<evidence type="ECO:0000256" key="8">
    <source>
        <dbReference type="ARBA" id="ARBA00023154"/>
    </source>
</evidence>
<dbReference type="GO" id="GO:0019877">
    <property type="term" value="P:diaminopimelate biosynthetic process"/>
    <property type="evidence" value="ECO:0007669"/>
    <property type="project" value="UniProtKB-UniRule"/>
</dbReference>
<comment type="caution">
    <text evidence="12">Was originally thought to be a dihydrodipicolinate synthase (DHDPS), catalyzing the condensation of (S)-aspartate-beta-semialdehyde [(S)-ASA] and pyruvate to dihydrodipicolinate (DHDP). However, it was shown in E.coli that the product of the enzymatic reaction is not dihydrodipicolinate but in fact (4S)-4-hydroxy-2,3,4,5-tetrahydro-(2S)-dipicolinic acid (HTPA), and that the consecutive dehydration reaction leading to DHDP is not spontaneous but catalyzed by DapB.</text>
</comment>
<feature type="site" description="Part of a proton relay during catalysis" evidence="12">
    <location>
        <position position="43"/>
    </location>
</feature>
<dbReference type="InterPro" id="IPR002220">
    <property type="entry name" value="DapA-like"/>
</dbReference>
<evidence type="ECO:0000256" key="15">
    <source>
        <dbReference type="PIRSR" id="PIRSR001365-2"/>
    </source>
</evidence>
<evidence type="ECO:0000256" key="1">
    <source>
        <dbReference type="ARBA" id="ARBA00003294"/>
    </source>
</evidence>
<evidence type="ECO:0000256" key="2">
    <source>
        <dbReference type="ARBA" id="ARBA00005120"/>
    </source>
</evidence>
<evidence type="ECO:0000256" key="4">
    <source>
        <dbReference type="ARBA" id="ARBA00012086"/>
    </source>
</evidence>
<evidence type="ECO:0000256" key="3">
    <source>
        <dbReference type="ARBA" id="ARBA00007592"/>
    </source>
</evidence>
<keyword evidence="7 12" id="KW-0220">Diaminopimelate biosynthesis</keyword>
<dbReference type="SMART" id="SM01130">
    <property type="entry name" value="DHDPS"/>
    <property type="match status" value="1"/>
</dbReference>
<dbReference type="GO" id="GO:0005829">
    <property type="term" value="C:cytosol"/>
    <property type="evidence" value="ECO:0007669"/>
    <property type="project" value="TreeGrafter"/>
</dbReference>
<evidence type="ECO:0000313" key="16">
    <source>
        <dbReference type="EMBL" id="QTA89486.1"/>
    </source>
</evidence>
<dbReference type="PANTHER" id="PTHR12128">
    <property type="entry name" value="DIHYDRODIPICOLINATE SYNTHASE"/>
    <property type="match status" value="1"/>
</dbReference>
<name>A0A975GPY3_9BACT</name>
<feature type="active site" description="Proton donor/acceptor" evidence="12 14">
    <location>
        <position position="134"/>
    </location>
</feature>
<dbReference type="EC" id="4.3.3.7" evidence="4 12"/>
<proteinExistence type="inferred from homology"/>
<dbReference type="InterPro" id="IPR013785">
    <property type="entry name" value="Aldolase_TIM"/>
</dbReference>
<organism evidence="16 17">
    <name type="scientific">Desulfonema magnum</name>
    <dbReference type="NCBI Taxonomy" id="45655"/>
    <lineage>
        <taxon>Bacteria</taxon>
        <taxon>Pseudomonadati</taxon>
        <taxon>Thermodesulfobacteriota</taxon>
        <taxon>Desulfobacteria</taxon>
        <taxon>Desulfobacterales</taxon>
        <taxon>Desulfococcaceae</taxon>
        <taxon>Desulfonema</taxon>
    </lineage>
</organism>
<evidence type="ECO:0000256" key="12">
    <source>
        <dbReference type="HAMAP-Rule" id="MF_00418"/>
    </source>
</evidence>
<comment type="similarity">
    <text evidence="3 12 13">Belongs to the DapA family.</text>
</comment>
<accession>A0A975GPY3</accession>
<evidence type="ECO:0000313" key="17">
    <source>
        <dbReference type="Proteomes" id="UP000663722"/>
    </source>
</evidence>
<dbReference type="RefSeq" id="WP_207678083.1">
    <property type="nucleotide sequence ID" value="NZ_CP061800.1"/>
</dbReference>
<evidence type="ECO:0000256" key="9">
    <source>
        <dbReference type="ARBA" id="ARBA00023239"/>
    </source>
</evidence>
<dbReference type="GO" id="GO:0009089">
    <property type="term" value="P:lysine biosynthetic process via diaminopimelate"/>
    <property type="evidence" value="ECO:0007669"/>
    <property type="project" value="UniProtKB-UniRule"/>
</dbReference>
<evidence type="ECO:0000256" key="7">
    <source>
        <dbReference type="ARBA" id="ARBA00022915"/>
    </source>
</evidence>
<keyword evidence="5 12" id="KW-0963">Cytoplasm</keyword>
<evidence type="ECO:0000256" key="5">
    <source>
        <dbReference type="ARBA" id="ARBA00022490"/>
    </source>
</evidence>
<comment type="subcellular location">
    <subcellularLocation>
        <location evidence="12">Cytoplasm</location>
    </subcellularLocation>
</comment>
<comment type="subunit">
    <text evidence="12">Homotetramer; dimer of dimers.</text>
</comment>
<dbReference type="InterPro" id="IPR005263">
    <property type="entry name" value="DapA"/>
</dbReference>